<name>D3PT58_MEIRD</name>
<keyword evidence="4 7" id="KW-0812">Transmembrane</keyword>
<evidence type="ECO:0000313" key="12">
    <source>
        <dbReference type="Proteomes" id="UP000006655"/>
    </source>
</evidence>
<evidence type="ECO:0000256" key="5">
    <source>
        <dbReference type="ARBA" id="ARBA00022989"/>
    </source>
</evidence>
<dbReference type="InterPro" id="IPR000515">
    <property type="entry name" value="MetI-like"/>
</dbReference>
<dbReference type="PANTHER" id="PTHR30151">
    <property type="entry name" value="ALKANE SULFONATE ABC TRANSPORTER-RELATED, MEMBRANE SUBUNIT"/>
    <property type="match status" value="1"/>
</dbReference>
<dbReference type="OrthoDB" id="9804353at2"/>
<reference evidence="11" key="2">
    <citation type="submission" date="2013-04" db="EMBL/GenBank/DDBJ databases">
        <title>Non-Hybrid, Finished Microbial Genome Assemblies from Long-Read SMRT Sequencing Data.</title>
        <authorList>
            <person name="Klammer A."/>
            <person name="Drake J."/>
            <person name="Heiner C."/>
            <person name="Clum A."/>
            <person name="Copeland A."/>
            <person name="Huddleston J."/>
            <person name="Eichler E."/>
            <person name="Turner S.W."/>
        </authorList>
    </citation>
    <scope>NUCLEOTIDE SEQUENCE</scope>
    <source>
        <strain evidence="11">DSM 1279</strain>
    </source>
</reference>
<evidence type="ECO:0000313" key="10">
    <source>
        <dbReference type="EMBL" id="ADD28641.1"/>
    </source>
</evidence>
<evidence type="ECO:0000256" key="8">
    <source>
        <dbReference type="SAM" id="MobiDB-lite"/>
    </source>
</evidence>
<proteinExistence type="inferred from homology"/>
<organism evidence="11 13">
    <name type="scientific">Meiothermus ruber (strain ATCC 35948 / DSM 1279 / VKM B-1258 / 21)</name>
    <name type="common">Thermus ruber</name>
    <dbReference type="NCBI Taxonomy" id="504728"/>
    <lineage>
        <taxon>Bacteria</taxon>
        <taxon>Thermotogati</taxon>
        <taxon>Deinococcota</taxon>
        <taxon>Deinococci</taxon>
        <taxon>Thermales</taxon>
        <taxon>Thermaceae</taxon>
        <taxon>Meiothermus</taxon>
    </lineage>
</organism>
<comment type="similarity">
    <text evidence="7">Belongs to the binding-protein-dependent transport system permease family.</text>
</comment>
<keyword evidence="6 7" id="KW-0472">Membrane</keyword>
<feature type="domain" description="ABC transmembrane type-1" evidence="9">
    <location>
        <begin position="87"/>
        <end position="276"/>
    </location>
</feature>
<evidence type="ECO:0000259" key="9">
    <source>
        <dbReference type="PROSITE" id="PS50928"/>
    </source>
</evidence>
<dbReference type="KEGG" id="mre:K649_13140"/>
<dbReference type="KEGG" id="mrb:Mrub_1884"/>
<evidence type="ECO:0000256" key="2">
    <source>
        <dbReference type="ARBA" id="ARBA00022448"/>
    </source>
</evidence>
<evidence type="ECO:0000256" key="7">
    <source>
        <dbReference type="RuleBase" id="RU363032"/>
    </source>
</evidence>
<reference evidence="10 12" key="1">
    <citation type="journal article" date="2010" name="Stand. Genomic Sci.">
        <title>Complete genome sequence of Meiothermus ruber type strain (21).</title>
        <authorList>
            <person name="Tindall B.J."/>
            <person name="Sikorski J."/>
            <person name="Lucas S."/>
            <person name="Goltsman E."/>
            <person name="Copeland A."/>
            <person name="Glavina Del Rio T."/>
            <person name="Nolan M."/>
            <person name="Tice H."/>
            <person name="Cheng J.F."/>
            <person name="Han C."/>
            <person name="Pitluck S."/>
            <person name="Liolios K."/>
            <person name="Ivanova N."/>
            <person name="Mavromatis K."/>
            <person name="Ovchinnikova G."/>
            <person name="Pati A."/>
            <person name="Fahnrich R."/>
            <person name="Goodwin L."/>
            <person name="Chen A."/>
            <person name="Palaniappan K."/>
            <person name="Land M."/>
            <person name="Hauser L."/>
            <person name="Chang Y.J."/>
            <person name="Jeffries C.D."/>
            <person name="Rohde M."/>
            <person name="Goker M."/>
            <person name="Woyke T."/>
            <person name="Bristow J."/>
            <person name="Eisen J.A."/>
            <person name="Markowitz V."/>
            <person name="Hugenholtz P."/>
            <person name="Kyrpides N.C."/>
            <person name="Klenk H.P."/>
            <person name="Lapidus A."/>
        </authorList>
    </citation>
    <scope>NUCLEOTIDE SEQUENCE [LARGE SCALE GENOMIC DNA]</scope>
    <source>
        <strain evidence="12">ATCC 35948 / DSM 1279 / VKM B-1258 / 21</strain>
        <strain evidence="10">DSM 1279</strain>
    </source>
</reference>
<gene>
    <name evidence="10" type="ordered locus">Mrub_1884</name>
    <name evidence="11" type="ORF">K649_13140</name>
</gene>
<dbReference type="PROSITE" id="PS50928">
    <property type="entry name" value="ABC_TM1"/>
    <property type="match status" value="1"/>
</dbReference>
<evidence type="ECO:0000313" key="13">
    <source>
        <dbReference type="Proteomes" id="UP000013026"/>
    </source>
</evidence>
<evidence type="ECO:0000256" key="3">
    <source>
        <dbReference type="ARBA" id="ARBA00022475"/>
    </source>
</evidence>
<feature type="region of interest" description="Disordered" evidence="8">
    <location>
        <begin position="288"/>
        <end position="307"/>
    </location>
</feature>
<keyword evidence="12" id="KW-1185">Reference proteome</keyword>
<comment type="subcellular location">
    <subcellularLocation>
        <location evidence="1 7">Cell membrane</location>
        <topology evidence="1 7">Multi-pass membrane protein</topology>
    </subcellularLocation>
</comment>
<dbReference type="Pfam" id="PF00528">
    <property type="entry name" value="BPD_transp_1"/>
    <property type="match status" value="1"/>
</dbReference>
<keyword evidence="5 7" id="KW-1133">Transmembrane helix</keyword>
<feature type="transmembrane region" description="Helical" evidence="7">
    <location>
        <begin position="7"/>
        <end position="28"/>
    </location>
</feature>
<dbReference type="RefSeq" id="WP_013014140.1">
    <property type="nucleotide sequence ID" value="NC_013946.1"/>
</dbReference>
<accession>D3PT58</accession>
<dbReference type="Gene3D" id="1.10.3720.10">
    <property type="entry name" value="MetI-like"/>
    <property type="match status" value="1"/>
</dbReference>
<feature type="transmembrane region" description="Helical" evidence="7">
    <location>
        <begin position="157"/>
        <end position="176"/>
    </location>
</feature>
<dbReference type="GO" id="GO:0005886">
    <property type="term" value="C:plasma membrane"/>
    <property type="evidence" value="ECO:0007669"/>
    <property type="project" value="UniProtKB-SubCell"/>
</dbReference>
<dbReference type="Proteomes" id="UP000013026">
    <property type="component" value="Chromosome"/>
</dbReference>
<dbReference type="STRING" id="504728.K649_13140"/>
<dbReference type="GO" id="GO:0055085">
    <property type="term" value="P:transmembrane transport"/>
    <property type="evidence" value="ECO:0007669"/>
    <property type="project" value="InterPro"/>
</dbReference>
<sequence length="307" mass="32860">MRTSPNLVPMLVVALVVLALYWPLMYLANIPVAQRALDTGAALPCQTAFECATQLRSPVLPSPQQLWNGFGNLMFPLNSPNAIPVNAAVTAFETVVGLLLAAVVGFFFAIGMVASRAFERALLPWIVASQTVPIIAIAPMLVVLLGQYGVQGWLPKAIIAAYIAFFPITIGVAKGLKSPDPMALDLMKTYNASHWQTYLKLRFPASVPYLFTAFKVAMTAALIGAIVAEISTISFQGIGKMLAENSRASDVVAMWVIMLSSAVLGILLVALVNWLERLLTPWRRPAGGTAVSANAKQARLPGREGVG</sequence>
<feature type="transmembrane region" description="Helical" evidence="7">
    <location>
        <begin position="253"/>
        <end position="275"/>
    </location>
</feature>
<dbReference type="AlphaFoldDB" id="D3PT58"/>
<feature type="transmembrane region" description="Helical" evidence="7">
    <location>
        <begin position="122"/>
        <end position="145"/>
    </location>
</feature>
<reference evidence="11 13" key="3">
    <citation type="submission" date="2013-04" db="EMBL/GenBank/DDBJ databases">
        <authorList>
            <person name="Chin J."/>
            <person name="Alexander D.H."/>
            <person name="Marks P."/>
            <person name="Korlach J."/>
            <person name="Clum A."/>
            <person name="Copeland A."/>
        </authorList>
    </citation>
    <scope>NUCLEOTIDE SEQUENCE [LARGE SCALE GENOMIC DNA]</scope>
    <source>
        <strain evidence="13">ATCC 35948 / DSM 1279 / VKM B-1258 / 21</strain>
        <strain evidence="11">DSM 1279</strain>
    </source>
</reference>
<dbReference type="EMBL" id="CP001743">
    <property type="protein sequence ID" value="ADD28641.1"/>
    <property type="molecule type" value="Genomic_DNA"/>
</dbReference>
<keyword evidence="3" id="KW-1003">Cell membrane</keyword>
<dbReference type="SUPFAM" id="SSF161098">
    <property type="entry name" value="MetI-like"/>
    <property type="match status" value="1"/>
</dbReference>
<evidence type="ECO:0000256" key="4">
    <source>
        <dbReference type="ARBA" id="ARBA00022692"/>
    </source>
</evidence>
<dbReference type="PANTHER" id="PTHR30151:SF41">
    <property type="entry name" value="ABC TRANSPORTER PERMEASE PROTEIN"/>
    <property type="match status" value="1"/>
</dbReference>
<keyword evidence="2 7" id="KW-0813">Transport</keyword>
<dbReference type="EMBL" id="CP005385">
    <property type="protein sequence ID" value="AGK05914.1"/>
    <property type="molecule type" value="Genomic_DNA"/>
</dbReference>
<protein>
    <submittedName>
        <fullName evidence="11">Binding-protein-dependent transport system inner membrane protein</fullName>
    </submittedName>
    <submittedName>
        <fullName evidence="10">Binding-protein-dependent transport systems inner membrane component</fullName>
    </submittedName>
</protein>
<dbReference type="eggNOG" id="COG0600">
    <property type="taxonomic scope" value="Bacteria"/>
</dbReference>
<evidence type="ECO:0000256" key="1">
    <source>
        <dbReference type="ARBA" id="ARBA00004651"/>
    </source>
</evidence>
<dbReference type="Proteomes" id="UP000006655">
    <property type="component" value="Chromosome"/>
</dbReference>
<feature type="transmembrane region" description="Helical" evidence="7">
    <location>
        <begin position="209"/>
        <end position="233"/>
    </location>
</feature>
<evidence type="ECO:0000313" key="11">
    <source>
        <dbReference type="EMBL" id="AGK05914.1"/>
    </source>
</evidence>
<dbReference type="CDD" id="cd06261">
    <property type="entry name" value="TM_PBP2"/>
    <property type="match status" value="1"/>
</dbReference>
<dbReference type="PATRIC" id="fig|504728.9.peg.2703"/>
<dbReference type="InterPro" id="IPR035906">
    <property type="entry name" value="MetI-like_sf"/>
</dbReference>
<evidence type="ECO:0000256" key="6">
    <source>
        <dbReference type="ARBA" id="ARBA00023136"/>
    </source>
</evidence>
<feature type="transmembrane region" description="Helical" evidence="7">
    <location>
        <begin position="83"/>
        <end position="110"/>
    </location>
</feature>